<dbReference type="InterPro" id="IPR039426">
    <property type="entry name" value="TonB-dep_rcpt-like"/>
</dbReference>
<evidence type="ECO:0000259" key="9">
    <source>
        <dbReference type="Pfam" id="PF14905"/>
    </source>
</evidence>
<comment type="subcellular location">
    <subcellularLocation>
        <location evidence="1 7">Cell outer membrane</location>
        <topology evidence="1 7">Multi-pass membrane protein</topology>
    </subcellularLocation>
</comment>
<reference evidence="10 11" key="1">
    <citation type="submission" date="2019-02" db="EMBL/GenBank/DDBJ databases">
        <title>Genome of a new Bacteroidetes strain.</title>
        <authorList>
            <person name="Pitt A."/>
        </authorList>
    </citation>
    <scope>NUCLEOTIDE SEQUENCE [LARGE SCALE GENOMIC DNA]</scope>
    <source>
        <strain evidence="10 11">103A-SOEBACH</strain>
    </source>
</reference>
<feature type="domain" description="TonB-dependent receptor plug" evidence="8">
    <location>
        <begin position="128"/>
        <end position="210"/>
    </location>
</feature>
<gene>
    <name evidence="10" type="ORF">EWU20_00780</name>
</gene>
<keyword evidence="4 7" id="KW-0812">Transmembrane</keyword>
<dbReference type="InterPro" id="IPR037066">
    <property type="entry name" value="Plug_dom_sf"/>
</dbReference>
<dbReference type="OrthoDB" id="905812at2"/>
<comment type="caution">
    <text evidence="10">The sequence shown here is derived from an EMBL/GenBank/DDBJ whole genome shotgun (WGS) entry which is preliminary data.</text>
</comment>
<dbReference type="Gene3D" id="2.40.170.20">
    <property type="entry name" value="TonB-dependent receptor, beta-barrel domain"/>
    <property type="match status" value="1"/>
</dbReference>
<dbReference type="InterPro" id="IPR036942">
    <property type="entry name" value="Beta-barrel_TonB_sf"/>
</dbReference>
<evidence type="ECO:0000256" key="2">
    <source>
        <dbReference type="ARBA" id="ARBA00022448"/>
    </source>
</evidence>
<dbReference type="Pfam" id="PF07715">
    <property type="entry name" value="Plug"/>
    <property type="match status" value="1"/>
</dbReference>
<keyword evidence="11" id="KW-1185">Reference proteome</keyword>
<evidence type="ECO:0000256" key="7">
    <source>
        <dbReference type="PROSITE-ProRule" id="PRU01360"/>
    </source>
</evidence>
<dbReference type="EMBL" id="SEWY01000001">
    <property type="protein sequence ID" value="TBH75138.1"/>
    <property type="molecule type" value="Genomic_DNA"/>
</dbReference>
<organism evidence="10 11">
    <name type="scientific">Aquirufa antheringensis</name>
    <dbReference type="NCBI Taxonomy" id="2516559"/>
    <lineage>
        <taxon>Bacteria</taxon>
        <taxon>Pseudomonadati</taxon>
        <taxon>Bacteroidota</taxon>
        <taxon>Cytophagia</taxon>
        <taxon>Cytophagales</taxon>
        <taxon>Flectobacillaceae</taxon>
        <taxon>Aquirufa</taxon>
    </lineage>
</organism>
<dbReference type="GO" id="GO:0009279">
    <property type="term" value="C:cell outer membrane"/>
    <property type="evidence" value="ECO:0007669"/>
    <property type="project" value="UniProtKB-SubCell"/>
</dbReference>
<feature type="domain" description="Outer membrane protein beta-barrel" evidence="9">
    <location>
        <begin position="366"/>
        <end position="773"/>
    </location>
</feature>
<dbReference type="Pfam" id="PF14905">
    <property type="entry name" value="OMP_b-brl_3"/>
    <property type="match status" value="1"/>
</dbReference>
<keyword evidence="3 7" id="KW-1134">Transmembrane beta strand</keyword>
<evidence type="ECO:0000313" key="11">
    <source>
        <dbReference type="Proteomes" id="UP000293583"/>
    </source>
</evidence>
<dbReference type="PROSITE" id="PS52016">
    <property type="entry name" value="TONB_DEPENDENT_REC_3"/>
    <property type="match status" value="1"/>
</dbReference>
<dbReference type="AlphaFoldDB" id="A0A4Q9BII7"/>
<evidence type="ECO:0000256" key="5">
    <source>
        <dbReference type="ARBA" id="ARBA00023136"/>
    </source>
</evidence>
<sequence>MKKSLLFLLLFGFHAFSQSSIQLRIVDKKAPVEFVNVLLYSASDSVKILKYATTDSAGVFKLSGLAAGKYVLKTQMMGFVSTKIPVSLLESQALHLDDISLQTDSKMLAAVEVLSQKELVQKTTQGFIVKAKDNLTQAGGSATDLLKSIPTVVVDAEGSITVRGKGPLILINGRTSGISSTDLIPASSVESVEIINNPSAQYDADSEGGIINITLKKAAKSGTNVSASVGGGFGAKGRGSAAFSLNRSVGKWNVGLSYDMRFSERTRKANTTRTSFDQSLNYLLLQNRNDNRTESTQNVKFNVDYAASSHDQFNFEILSNIEGQDNDEVLGSQFSTQLGAFNSRNIRESIELEKGLAVEFAGTYKHLFSDKKEKLIINANTSIGRDNQDTDINTKSLTESGTSYGSTFLQRTYSYAKPQTTNVKVDYAKPIFSSATLETGYKGIYRANNIDFQNQTFIGSSYVKTPAVSNIFDFKEQIHAVYVQIKSEPSASFKYDIGLRAEKVMNEGTSISNSSISFQRVYFNLFPTANFVYFVNKVDFLKFSYSRRINRPGLGELNPMIDITDSLNQHGGNPYLKPELVNAFELGYNKEGEGWSLSSSAFYRLSNNIIRSYIDLKPNGVAITTPQNFGNATTYGVEEILDWFPTKFWSVNTSLSLFDQKIDGNVVSTDVANEVVSWYGKMIHNFTLSKQSKLQIIGAYNAPTAMAQGTRMAVYNVDLGFQTKILKGKGGIGIVISDVFNMQSSGWDLSAANFALNRKMKVDTRAVFVTFAYSFANIFKESLLDNLFSNN</sequence>
<keyword evidence="2 7" id="KW-0813">Transport</keyword>
<dbReference type="InterPro" id="IPR041700">
    <property type="entry name" value="OMP_b-brl_3"/>
</dbReference>
<evidence type="ECO:0000256" key="6">
    <source>
        <dbReference type="ARBA" id="ARBA00023237"/>
    </source>
</evidence>
<dbReference type="Proteomes" id="UP000293583">
    <property type="component" value="Unassembled WGS sequence"/>
</dbReference>
<dbReference type="PANTHER" id="PTHR40980">
    <property type="entry name" value="PLUG DOMAIN-CONTAINING PROTEIN"/>
    <property type="match status" value="1"/>
</dbReference>
<protein>
    <submittedName>
        <fullName evidence="10">TonB-dependent receptor</fullName>
    </submittedName>
</protein>
<comment type="similarity">
    <text evidence="7">Belongs to the TonB-dependent receptor family.</text>
</comment>
<keyword evidence="10" id="KW-0675">Receptor</keyword>
<evidence type="ECO:0000256" key="1">
    <source>
        <dbReference type="ARBA" id="ARBA00004571"/>
    </source>
</evidence>
<name>A0A4Q9BII7_9BACT</name>
<dbReference type="Pfam" id="PF13620">
    <property type="entry name" value="CarboxypepD_reg"/>
    <property type="match status" value="1"/>
</dbReference>
<evidence type="ECO:0000313" key="10">
    <source>
        <dbReference type="EMBL" id="TBH75138.1"/>
    </source>
</evidence>
<dbReference type="SUPFAM" id="SSF49478">
    <property type="entry name" value="Cna protein B-type domain"/>
    <property type="match status" value="1"/>
</dbReference>
<dbReference type="InterPro" id="IPR012910">
    <property type="entry name" value="Plug_dom"/>
</dbReference>
<keyword evidence="6 7" id="KW-0998">Cell outer membrane</keyword>
<evidence type="ECO:0000256" key="3">
    <source>
        <dbReference type="ARBA" id="ARBA00022452"/>
    </source>
</evidence>
<dbReference type="RefSeq" id="WP_130922334.1">
    <property type="nucleotide sequence ID" value="NZ_JAANOM010000002.1"/>
</dbReference>
<accession>A0A4Q9BII7</accession>
<dbReference type="PANTHER" id="PTHR40980:SF4">
    <property type="entry name" value="TONB-DEPENDENT RECEPTOR-LIKE BETA-BARREL DOMAIN-CONTAINING PROTEIN"/>
    <property type="match status" value="1"/>
</dbReference>
<evidence type="ECO:0000259" key="8">
    <source>
        <dbReference type="Pfam" id="PF07715"/>
    </source>
</evidence>
<evidence type="ECO:0000256" key="4">
    <source>
        <dbReference type="ARBA" id="ARBA00022692"/>
    </source>
</evidence>
<keyword evidence="5 7" id="KW-0472">Membrane</keyword>
<dbReference type="Gene3D" id="2.170.130.10">
    <property type="entry name" value="TonB-dependent receptor, plug domain"/>
    <property type="match status" value="1"/>
</dbReference>
<proteinExistence type="inferred from homology"/>
<dbReference type="SUPFAM" id="SSF56935">
    <property type="entry name" value="Porins"/>
    <property type="match status" value="1"/>
</dbReference>